<feature type="transmembrane region" description="Helical" evidence="1">
    <location>
        <begin position="19"/>
        <end position="38"/>
    </location>
</feature>
<evidence type="ECO:0000256" key="1">
    <source>
        <dbReference type="SAM" id="Phobius"/>
    </source>
</evidence>
<keyword evidence="1" id="KW-0472">Membrane</keyword>
<protein>
    <submittedName>
        <fullName evidence="2">Uncharacterized protein</fullName>
    </submittedName>
</protein>
<evidence type="ECO:0000313" key="3">
    <source>
        <dbReference type="EMBL" id="AZZ68038.1"/>
    </source>
</evidence>
<accession>A0A9W3SL99</accession>
<dbReference type="AlphaFoldDB" id="A0A9W3SL99"/>
<sequence>MFLHQFINSDFYKLLNSQLFAACIGAFVTIAGVWLTIYNDRKSRRVERKNEIKPVYSISFMGIEDEIELEKGIKYFINKNTFSYMPILQIVQAFMKLPLIAYSDKVGIETPFKRETTLVFQLHVDGNYPIKNVEVTSINSVSQNDQRYISTNRPISVGPSPVVTDDIFNFYHKTVPNNFGLSNDVGIRHRPLDIQMMNVYISPGIQFTLKFPLILDIQT</sequence>
<dbReference type="Proteomes" id="UP000094691">
    <property type="component" value="Chromosome"/>
</dbReference>
<keyword evidence="1" id="KW-0812">Transmembrane</keyword>
<proteinExistence type="predicted"/>
<dbReference type="EMBL" id="CP032680">
    <property type="protein sequence ID" value="AZZ68038.1"/>
    <property type="molecule type" value="Genomic_DNA"/>
</dbReference>
<gene>
    <name evidence="2" type="ORF">BBP16_03990</name>
    <name evidence="3" type="ORF">D7321_07970</name>
</gene>
<reference evidence="3 5" key="2">
    <citation type="submission" date="2018-10" db="EMBL/GenBank/DDBJ databases">
        <title>Complete genome sequencing of Lactobacillus johnsonii ZLJ010.</title>
        <authorList>
            <person name="Zhang W."/>
            <person name="Ji H."/>
            <person name="Wang J."/>
            <person name="Zhang D."/>
            <person name="Liu H."/>
            <person name="Wang S."/>
            <person name="Wang Y."/>
        </authorList>
    </citation>
    <scope>NUCLEOTIDE SEQUENCE [LARGE SCALE GENOMIC DNA]</scope>
    <source>
        <strain evidence="3 5">ZLJ010</strain>
    </source>
</reference>
<organism evidence="2 4">
    <name type="scientific">Lactobacillus johnsonii</name>
    <dbReference type="NCBI Taxonomy" id="33959"/>
    <lineage>
        <taxon>Bacteria</taxon>
        <taxon>Bacillati</taxon>
        <taxon>Bacillota</taxon>
        <taxon>Bacilli</taxon>
        <taxon>Lactobacillales</taxon>
        <taxon>Lactobacillaceae</taxon>
        <taxon>Lactobacillus</taxon>
    </lineage>
</organism>
<evidence type="ECO:0000313" key="4">
    <source>
        <dbReference type="Proteomes" id="UP000094691"/>
    </source>
</evidence>
<evidence type="ECO:0000313" key="2">
    <source>
        <dbReference type="EMBL" id="AOG26096.1"/>
    </source>
</evidence>
<reference evidence="2 4" key="1">
    <citation type="submission" date="2016-07" db="EMBL/GenBank/DDBJ databases">
        <title>Genome sequencing project for further understanding the molecular mechanisms of preventing non-alcoholic fatty liver disease.</title>
        <authorList>
            <person name="Wang H."/>
        </authorList>
    </citation>
    <scope>NUCLEOTIDE SEQUENCE [LARGE SCALE GENOMIC DNA]</scope>
    <source>
        <strain evidence="2 4">BS15</strain>
    </source>
</reference>
<evidence type="ECO:0000313" key="5">
    <source>
        <dbReference type="Proteomes" id="UP000283758"/>
    </source>
</evidence>
<name>A0A9W3SL99_LACJH</name>
<dbReference type="RefSeq" id="WP_014567747.1">
    <property type="nucleotide sequence ID" value="NZ_CP032680.1"/>
</dbReference>
<dbReference type="Proteomes" id="UP000283758">
    <property type="component" value="Chromosome"/>
</dbReference>
<dbReference type="EMBL" id="CP016400">
    <property type="protein sequence ID" value="AOG26096.1"/>
    <property type="molecule type" value="Genomic_DNA"/>
</dbReference>
<keyword evidence="1" id="KW-1133">Transmembrane helix</keyword>